<dbReference type="RefSeq" id="WP_084835350.1">
    <property type="nucleotide sequence ID" value="NZ_JAPWIE010000001.1"/>
</dbReference>
<organism evidence="3 4">
    <name type="scientific">Gordonia rubripertincta</name>
    <name type="common">Rhodococcus corallinus</name>
    <dbReference type="NCBI Taxonomy" id="36822"/>
    <lineage>
        <taxon>Bacteria</taxon>
        <taxon>Bacillati</taxon>
        <taxon>Actinomycetota</taxon>
        <taxon>Actinomycetes</taxon>
        <taxon>Mycobacteriales</taxon>
        <taxon>Gordoniaceae</taxon>
        <taxon>Gordonia</taxon>
    </lineage>
</organism>
<keyword evidence="1" id="KW-0472">Membrane</keyword>
<dbReference type="Pfam" id="PF07885">
    <property type="entry name" value="Ion_trans_2"/>
    <property type="match status" value="1"/>
</dbReference>
<gene>
    <name evidence="3" type="ORF">O4213_03015</name>
</gene>
<feature type="transmembrane region" description="Helical" evidence="1">
    <location>
        <begin position="121"/>
        <end position="140"/>
    </location>
</feature>
<name>A0ABT4MPK4_GORRU</name>
<keyword evidence="4" id="KW-1185">Reference proteome</keyword>
<keyword evidence="1" id="KW-0812">Transmembrane</keyword>
<protein>
    <submittedName>
        <fullName evidence="3">Ion channel</fullName>
    </submittedName>
</protein>
<feature type="transmembrane region" description="Helical" evidence="1">
    <location>
        <begin position="152"/>
        <end position="172"/>
    </location>
</feature>
<dbReference type="EMBL" id="JAPWIE010000001">
    <property type="protein sequence ID" value="MCZ4548937.1"/>
    <property type="molecule type" value="Genomic_DNA"/>
</dbReference>
<dbReference type="InterPro" id="IPR013099">
    <property type="entry name" value="K_chnl_dom"/>
</dbReference>
<feature type="transmembrane region" description="Helical" evidence="1">
    <location>
        <begin position="17"/>
        <end position="41"/>
    </location>
</feature>
<comment type="caution">
    <text evidence="3">The sequence shown here is derived from an EMBL/GenBank/DDBJ whole genome shotgun (WGS) entry which is preliminary data.</text>
</comment>
<dbReference type="SUPFAM" id="SSF81324">
    <property type="entry name" value="Voltage-gated potassium channels"/>
    <property type="match status" value="1"/>
</dbReference>
<dbReference type="Proteomes" id="UP001067235">
    <property type="component" value="Unassembled WGS sequence"/>
</dbReference>
<proteinExistence type="predicted"/>
<accession>A0ABT4MPK4</accession>
<evidence type="ECO:0000313" key="4">
    <source>
        <dbReference type="Proteomes" id="UP001067235"/>
    </source>
</evidence>
<evidence type="ECO:0000313" key="3">
    <source>
        <dbReference type="EMBL" id="MCZ4548937.1"/>
    </source>
</evidence>
<keyword evidence="1" id="KW-1133">Transmembrane helix</keyword>
<sequence>MTVSSGANTKIEWPKRLLVLTSLRSLATVVVYLVAYFALPWKSFDDWAGLAIVVAFLGVALLTAVWQIGQIMRSATPAVKAIEALAIIAPIYLLAFSLGYYMLSINDPAQFNEPLSRMSSLYFTISVFATVGFGDITASVDLSRAVVTVQMVLNLIVVGVGIKIILAAVKWGRDLKKSQTPPPGE</sequence>
<feature type="transmembrane region" description="Helical" evidence="1">
    <location>
        <begin position="47"/>
        <end position="69"/>
    </location>
</feature>
<evidence type="ECO:0000259" key="2">
    <source>
        <dbReference type="Pfam" id="PF07885"/>
    </source>
</evidence>
<feature type="domain" description="Potassium channel" evidence="2">
    <location>
        <begin position="92"/>
        <end position="167"/>
    </location>
</feature>
<reference evidence="3" key="1">
    <citation type="submission" date="2022-12" db="EMBL/GenBank/DDBJ databases">
        <authorList>
            <person name="Krivoruchko A.V."/>
            <person name="Elkin A."/>
        </authorList>
    </citation>
    <scope>NUCLEOTIDE SEQUENCE</scope>
    <source>
        <strain evidence="3">IEGM 1388</strain>
    </source>
</reference>
<feature type="transmembrane region" description="Helical" evidence="1">
    <location>
        <begin position="81"/>
        <end position="101"/>
    </location>
</feature>
<dbReference type="Gene3D" id="1.10.287.70">
    <property type="match status" value="1"/>
</dbReference>
<evidence type="ECO:0000256" key="1">
    <source>
        <dbReference type="SAM" id="Phobius"/>
    </source>
</evidence>